<evidence type="ECO:0000259" key="3">
    <source>
        <dbReference type="Pfam" id="PF24465"/>
    </source>
</evidence>
<evidence type="ECO:0000259" key="4">
    <source>
        <dbReference type="Pfam" id="PF24962"/>
    </source>
</evidence>
<feature type="region of interest" description="Disordered" evidence="1">
    <location>
        <begin position="505"/>
        <end position="550"/>
    </location>
</feature>
<dbReference type="EMBL" id="LGUA01000068">
    <property type="protein sequence ID" value="OAX84544.1"/>
    <property type="molecule type" value="Genomic_DNA"/>
</dbReference>
<dbReference type="AlphaFoldDB" id="A0A1B7P686"/>
<dbReference type="PANTHER" id="PTHR38788:SF5">
    <property type="entry name" value="CLR5 DOMAIN-CONTAINING PROTEIN"/>
    <property type="match status" value="1"/>
</dbReference>
<feature type="compositionally biased region" description="Basic residues" evidence="1">
    <location>
        <begin position="517"/>
        <end position="529"/>
    </location>
</feature>
<dbReference type="InterPro" id="IPR025676">
    <property type="entry name" value="Clr5_dom"/>
</dbReference>
<dbReference type="InterPro" id="IPR056669">
    <property type="entry name" value="DUF7767"/>
</dbReference>
<proteinExistence type="predicted"/>
<feature type="domain" description="Clr5" evidence="2">
    <location>
        <begin position="1"/>
        <end position="53"/>
    </location>
</feature>
<evidence type="ECO:0000313" key="5">
    <source>
        <dbReference type="EMBL" id="OAX84544.1"/>
    </source>
</evidence>
<feature type="domain" description="DUF7767" evidence="4">
    <location>
        <begin position="556"/>
        <end position="660"/>
    </location>
</feature>
<feature type="compositionally biased region" description="Polar residues" evidence="1">
    <location>
        <begin position="438"/>
        <end position="472"/>
    </location>
</feature>
<sequence length="661" mass="74927">MVYDWEGKRDICYKMYIEDKRALEEIMEYMKVCYQFAPSKRAFQTQFKRWGFPSKQNPAHKNAGLVARIKELWERNTTQRDMLRILNEEGYEIKERELMRVRAKNRWLLRVPNGMKAQSQMATATAATVTTTGTSTATAALAGQVGGDENLLALQQETYKSDGGMETAEQQLATDLGEVVPQPRPPAPGLSPEVLAKRKERLERLQAESEARWAARKRRRRTRGWAGLPADPPGPPRFPSETTLDESKQYLNLDNEMYRQVRDHFQHICEEAGFIKKTIAGPEKWQAAKDRLIHESPHLQRVFWSNSGQMEAKVLALDVVCTDVTKRMRTLQRRMTIAEAKNALGINPEESRQIRNAFYQTLKADHFTSKLEAGDEHWSELKEKWIQDSELLQKILAPGEADPNHAIKVKAIEILCRDVNKRLRDEISKRDPSRKKSSASTSNNIGNNARSTKTSGRSAHTQSTTNSTPIRNGISTLASQALASAPMMSSDMPDLQIDPSLLQAANDPSFSLDPSHRHQHHQHHQHHNTHHDPHSQPNPSNQHSFSYVDPMLDSSPLPIPIYLRVHPQSQIHQDAKTWVDKISMRTLAELRSLVMSRFKDARIVRIEGTERESGGIGSNNGGGSASAREAVYVIDEDHELDAYLTHVQGRKATFVFLLERG</sequence>
<dbReference type="STRING" id="1658172.A0A1B7P686"/>
<dbReference type="Pfam" id="PF24465">
    <property type="entry name" value="Tri-helical"/>
    <property type="match status" value="2"/>
</dbReference>
<evidence type="ECO:0000259" key="2">
    <source>
        <dbReference type="Pfam" id="PF14420"/>
    </source>
</evidence>
<dbReference type="OrthoDB" id="4115389at2759"/>
<dbReference type="InterPro" id="IPR057940">
    <property type="entry name" value="Tri-helical_dom"/>
</dbReference>
<name>A0A1B7P686_9EURO</name>
<evidence type="ECO:0000313" key="6">
    <source>
        <dbReference type="Proteomes" id="UP000091918"/>
    </source>
</evidence>
<dbReference type="Pfam" id="PF24962">
    <property type="entry name" value="DUF7767"/>
    <property type="match status" value="1"/>
</dbReference>
<protein>
    <submittedName>
        <fullName evidence="5">Uncharacterized protein</fullName>
    </submittedName>
</protein>
<feature type="domain" description="Tri-helical" evidence="3">
    <location>
        <begin position="340"/>
        <end position="426"/>
    </location>
</feature>
<dbReference type="Pfam" id="PF14420">
    <property type="entry name" value="Clr5"/>
    <property type="match status" value="1"/>
</dbReference>
<dbReference type="Proteomes" id="UP000091918">
    <property type="component" value="Unassembled WGS sequence"/>
</dbReference>
<organism evidence="5 6">
    <name type="scientific">Emergomyces africanus</name>
    <dbReference type="NCBI Taxonomy" id="1955775"/>
    <lineage>
        <taxon>Eukaryota</taxon>
        <taxon>Fungi</taxon>
        <taxon>Dikarya</taxon>
        <taxon>Ascomycota</taxon>
        <taxon>Pezizomycotina</taxon>
        <taxon>Eurotiomycetes</taxon>
        <taxon>Eurotiomycetidae</taxon>
        <taxon>Onygenales</taxon>
        <taxon>Ajellomycetaceae</taxon>
        <taxon>Emergomyces</taxon>
    </lineage>
</organism>
<accession>A0A1B7P686</accession>
<reference evidence="5 6" key="1">
    <citation type="submission" date="2015-07" db="EMBL/GenBank/DDBJ databases">
        <title>Emmonsia species relationships and genome sequence.</title>
        <authorList>
            <person name="Cuomo C.A."/>
            <person name="Schwartz I.S."/>
            <person name="Kenyon C."/>
            <person name="de Hoog G.S."/>
            <person name="Govender N.P."/>
            <person name="Botha A."/>
            <person name="Moreno L."/>
            <person name="de Vries M."/>
            <person name="Munoz J.F."/>
            <person name="Stielow J.B."/>
        </authorList>
    </citation>
    <scope>NUCLEOTIDE SEQUENCE [LARGE SCALE GENOMIC DNA]</scope>
    <source>
        <strain evidence="5 6">CBS 136260</strain>
    </source>
</reference>
<feature type="region of interest" description="Disordered" evidence="1">
    <location>
        <begin position="426"/>
        <end position="472"/>
    </location>
</feature>
<feature type="domain" description="Tri-helical" evidence="3">
    <location>
        <begin position="247"/>
        <end position="330"/>
    </location>
</feature>
<comment type="caution">
    <text evidence="5">The sequence shown here is derived from an EMBL/GenBank/DDBJ whole genome shotgun (WGS) entry which is preliminary data.</text>
</comment>
<feature type="region of interest" description="Disordered" evidence="1">
    <location>
        <begin position="218"/>
        <end position="242"/>
    </location>
</feature>
<gene>
    <name evidence="5" type="ORF">ACJ72_01089</name>
</gene>
<keyword evidence="6" id="KW-1185">Reference proteome</keyword>
<evidence type="ECO:0000256" key="1">
    <source>
        <dbReference type="SAM" id="MobiDB-lite"/>
    </source>
</evidence>
<dbReference type="PANTHER" id="PTHR38788">
    <property type="entry name" value="CLR5 DOMAIN-CONTAINING PROTEIN"/>
    <property type="match status" value="1"/>
</dbReference>